<keyword evidence="7 8" id="KW-0472">Membrane</keyword>
<comment type="function">
    <text evidence="8">Involved in formation of the rod shape of the cell. May also contribute to regulation of formation of penicillin-binding proteins.</text>
</comment>
<keyword evidence="3 8" id="KW-1003">Cell membrane</keyword>
<dbReference type="Proteomes" id="UP000010816">
    <property type="component" value="Chromosome"/>
</dbReference>
<dbReference type="InterPro" id="IPR007227">
    <property type="entry name" value="Cell_shape_determining_MreD"/>
</dbReference>
<accession>L0H1J3</accession>
<feature type="transmembrane region" description="Helical" evidence="9">
    <location>
        <begin position="57"/>
        <end position="87"/>
    </location>
</feature>
<dbReference type="GO" id="GO:0005886">
    <property type="term" value="C:plasma membrane"/>
    <property type="evidence" value="ECO:0007669"/>
    <property type="project" value="UniProtKB-SubCell"/>
</dbReference>
<keyword evidence="8" id="KW-0997">Cell inner membrane</keyword>
<comment type="subcellular location">
    <subcellularLocation>
        <location evidence="8">Cell inner membrane</location>
    </subcellularLocation>
    <subcellularLocation>
        <location evidence="1">Cell membrane</location>
        <topology evidence="1">Multi-pass membrane protein</topology>
    </subcellularLocation>
</comment>
<evidence type="ECO:0000256" key="8">
    <source>
        <dbReference type="PIRNR" id="PIRNR018472"/>
    </source>
</evidence>
<dbReference type="InterPro" id="IPR026034">
    <property type="entry name" value="MreD_proteobac"/>
</dbReference>
<dbReference type="STRING" id="765912.Thimo_2782"/>
<evidence type="ECO:0000256" key="3">
    <source>
        <dbReference type="ARBA" id="ARBA00022475"/>
    </source>
</evidence>
<dbReference type="KEGG" id="tmb:Thimo_2782"/>
<dbReference type="PANTHER" id="PTHR37484">
    <property type="entry name" value="ROD SHAPE-DETERMINING PROTEIN MRED"/>
    <property type="match status" value="1"/>
</dbReference>
<dbReference type="NCBIfam" id="TIGR03426">
    <property type="entry name" value="shape_MreD"/>
    <property type="match status" value="1"/>
</dbReference>
<dbReference type="RefSeq" id="WP_015281622.1">
    <property type="nucleotide sequence ID" value="NC_019940.1"/>
</dbReference>
<feature type="transmembrane region" description="Helical" evidence="9">
    <location>
        <begin position="107"/>
        <end position="126"/>
    </location>
</feature>
<dbReference type="HOGENOM" id="CLU_119315_0_0_6"/>
<evidence type="ECO:0000256" key="1">
    <source>
        <dbReference type="ARBA" id="ARBA00004651"/>
    </source>
</evidence>
<dbReference type="AlphaFoldDB" id="L0H1J3"/>
<evidence type="ECO:0000256" key="5">
    <source>
        <dbReference type="ARBA" id="ARBA00022960"/>
    </source>
</evidence>
<reference evidence="10 11" key="1">
    <citation type="submission" date="2011-09" db="EMBL/GenBank/DDBJ databases">
        <title>Complete sequence of chromosome of Thioflavicoccus mobilis 8321.</title>
        <authorList>
            <consortium name="US DOE Joint Genome Institute"/>
            <person name="Lucas S."/>
            <person name="Han J."/>
            <person name="Lapidus A."/>
            <person name="Cheng J.-F."/>
            <person name="Goodwin L."/>
            <person name="Pitluck S."/>
            <person name="Peters L."/>
            <person name="Ovchinnikova G."/>
            <person name="Lu M."/>
            <person name="Detter J.C."/>
            <person name="Han C."/>
            <person name="Tapia R."/>
            <person name="Land M."/>
            <person name="Hauser L."/>
            <person name="Kyrpides N."/>
            <person name="Ivanova N."/>
            <person name="Pagani I."/>
            <person name="Vogl K."/>
            <person name="Liu Z."/>
            <person name="Imhoff J."/>
            <person name="Thiel V."/>
            <person name="Frigaard N.-U."/>
            <person name="Bryant D."/>
            <person name="Woyke T."/>
        </authorList>
    </citation>
    <scope>NUCLEOTIDE SEQUENCE [LARGE SCALE GENOMIC DNA]</scope>
    <source>
        <strain evidence="10 11">8321</strain>
    </source>
</reference>
<proteinExistence type="inferred from homology"/>
<feature type="transmembrane region" description="Helical" evidence="9">
    <location>
        <begin position="132"/>
        <end position="152"/>
    </location>
</feature>
<evidence type="ECO:0000256" key="4">
    <source>
        <dbReference type="ARBA" id="ARBA00022692"/>
    </source>
</evidence>
<dbReference type="eggNOG" id="COG2891">
    <property type="taxonomic scope" value="Bacteria"/>
</dbReference>
<dbReference type="PIRSF" id="PIRSF018472">
    <property type="entry name" value="MreD_proteobac"/>
    <property type="match status" value="1"/>
</dbReference>
<evidence type="ECO:0000313" key="11">
    <source>
        <dbReference type="Proteomes" id="UP000010816"/>
    </source>
</evidence>
<dbReference type="PANTHER" id="PTHR37484:SF1">
    <property type="entry name" value="ROD SHAPE-DETERMINING PROTEIN MRED"/>
    <property type="match status" value="1"/>
</dbReference>
<dbReference type="OrthoDB" id="6647425at2"/>
<evidence type="ECO:0000256" key="6">
    <source>
        <dbReference type="ARBA" id="ARBA00022989"/>
    </source>
</evidence>
<evidence type="ECO:0000256" key="7">
    <source>
        <dbReference type="ARBA" id="ARBA00023136"/>
    </source>
</evidence>
<gene>
    <name evidence="10" type="ORF">Thimo_2782</name>
</gene>
<evidence type="ECO:0000256" key="9">
    <source>
        <dbReference type="SAM" id="Phobius"/>
    </source>
</evidence>
<keyword evidence="6 9" id="KW-1133">Transmembrane helix</keyword>
<evidence type="ECO:0000313" key="10">
    <source>
        <dbReference type="EMBL" id="AGA91490.1"/>
    </source>
</evidence>
<sequence>MIGRARRGRGLIAATFLVALLLTVLPMPDWALPYRPPWVALTLIYWTLALPERVGVFSAFAVGILLDVLSVSLLGQHALSLSVVAYLALELHQRIRQFPVLQQTMSVWMLLLVERLLFLWVLGATGQPVPGFLYWGGSVTGALLWPWLFVLLRNLRRRFWSG</sequence>
<evidence type="ECO:0000256" key="2">
    <source>
        <dbReference type="ARBA" id="ARBA00007776"/>
    </source>
</evidence>
<keyword evidence="4 9" id="KW-0812">Transmembrane</keyword>
<dbReference type="GO" id="GO:0008360">
    <property type="term" value="P:regulation of cell shape"/>
    <property type="evidence" value="ECO:0007669"/>
    <property type="project" value="UniProtKB-UniRule"/>
</dbReference>
<dbReference type="PATRIC" id="fig|765912.4.peg.2725"/>
<dbReference type="Pfam" id="PF04093">
    <property type="entry name" value="MreD"/>
    <property type="match status" value="1"/>
</dbReference>
<keyword evidence="5 8" id="KW-0133">Cell shape</keyword>
<name>L0H1J3_9GAMM</name>
<keyword evidence="11" id="KW-1185">Reference proteome</keyword>
<organism evidence="10 11">
    <name type="scientific">Thioflavicoccus mobilis 8321</name>
    <dbReference type="NCBI Taxonomy" id="765912"/>
    <lineage>
        <taxon>Bacteria</taxon>
        <taxon>Pseudomonadati</taxon>
        <taxon>Pseudomonadota</taxon>
        <taxon>Gammaproteobacteria</taxon>
        <taxon>Chromatiales</taxon>
        <taxon>Chromatiaceae</taxon>
        <taxon>Thioflavicoccus</taxon>
    </lineage>
</organism>
<protein>
    <recommendedName>
        <fullName evidence="8">Rod shape-determining protein MreD</fullName>
    </recommendedName>
</protein>
<dbReference type="EMBL" id="CP003051">
    <property type="protein sequence ID" value="AGA91490.1"/>
    <property type="molecule type" value="Genomic_DNA"/>
</dbReference>
<comment type="similarity">
    <text evidence="2 8">Belongs to the MreD family.</text>
</comment>